<dbReference type="Pfam" id="PF04717">
    <property type="entry name" value="Phage_base_V"/>
    <property type="match status" value="1"/>
</dbReference>
<dbReference type="Gene3D" id="2.30.110.50">
    <property type="match status" value="1"/>
</dbReference>
<accession>A0A3Q9JM91</accession>
<evidence type="ECO:0000259" key="4">
    <source>
        <dbReference type="Pfam" id="PF04717"/>
    </source>
</evidence>
<reference evidence="7" key="1">
    <citation type="submission" date="2018-06" db="EMBL/GenBank/DDBJ databases">
        <title>Complete genome of Pseudomonas insecticola strain QZS01.</title>
        <authorList>
            <person name="Wang J."/>
            <person name="Su Q."/>
        </authorList>
    </citation>
    <scope>NUCLEOTIDE SEQUENCE [LARGE SCALE GENOMIC DNA]</scope>
    <source>
        <strain evidence="7">QZS01</strain>
    </source>
</reference>
<dbReference type="Pfam" id="PF05954">
    <property type="entry name" value="Phage_GPD"/>
    <property type="match status" value="1"/>
</dbReference>
<sequence length="785" mass="87928">MFEAANSTHFHFTVEGLETSTKLQVLSFEALEAISSDYAVEVVLVCNHLRFDITKLLSKPAFLSFDGEQSSGMHGVIQHVRRGAIGKDYALFRVVLTSQLSSLKNRMNQKVFRKKSVSEIISEVLTEYGMAEGLDFEFTLKETYEKREYTTQYDQSDYELINHLAESEGIFYYFTHAKDRHKIIFADANPFFKVRDEAITYKSDTGFVADERVARRFDIALSSVTTQTAFRNYNFTNMKIPEGSAEGLASKKLNEASEIALEAYDYPSRHLDEGGAKKRAKIELERFRTNQVLAEMDSDVIGLHAGLFVEVSDHPLEDVGDYWLIQEIRHAGKQPSVLEAMGDQHSAQGSHQGSQLNKYFVFPIHDALEFPVGEFSQGYRNVTILSPRDTAYRPQKLHPKPKVLGAQTAIVTGAAGEEIYCDEYGRVKIQCHWDRLGQYNEDSSDWVRVRTGWAHNGYGAVAIPRVGMEVLIEYEEGDPDFPMIVGALHNGVNKVPYELPAHKTKSVFKTSSSKGGVGSNEFRIEDKAGEEQIFVQAQRDFDQLTKHNHTVQVNNNSHLQVNNEHSQTIKANRYTHNKAEEHRLTDQDRKTQVMLNDYKEVGLSEHKTIGTSTTTQAGQEIHLKAGGQIVIDGGLSLTLKAGGQHIVLNPAGIWMTMPVWTGGVPMVGTPAVPVAITGKEKAVPATFSPVPVLNARKTIASRSSLCPLASQLVYENNAQRLEQEVEGTEYFYQQLTLMTEAGEVLDNQSYILKLENGETIQGVSDEKGKTKYVKVKDNQTMEVFI</sequence>
<dbReference type="Proteomes" id="UP000273143">
    <property type="component" value="Chromosome"/>
</dbReference>
<feature type="domain" description="Gp5/Type VI secretion system Vgr C-terminal trimerisation" evidence="5">
    <location>
        <begin position="506"/>
        <end position="614"/>
    </location>
</feature>
<organism evidence="6 7">
    <name type="scientific">Entomomonas moraniae</name>
    <dbReference type="NCBI Taxonomy" id="2213226"/>
    <lineage>
        <taxon>Bacteria</taxon>
        <taxon>Pseudomonadati</taxon>
        <taxon>Pseudomonadota</taxon>
        <taxon>Gammaproteobacteria</taxon>
        <taxon>Pseudomonadales</taxon>
        <taxon>Pseudomonadaceae</taxon>
        <taxon>Entomomonas</taxon>
    </lineage>
</organism>
<evidence type="ECO:0000313" key="6">
    <source>
        <dbReference type="EMBL" id="AZS51300.1"/>
    </source>
</evidence>
<dbReference type="InterPro" id="IPR054030">
    <property type="entry name" value="Gp5_Vgr_C"/>
</dbReference>
<dbReference type="AlphaFoldDB" id="A0A3Q9JM91"/>
<dbReference type="PANTHER" id="PTHR32305">
    <property type="match status" value="1"/>
</dbReference>
<dbReference type="InterPro" id="IPR017847">
    <property type="entry name" value="T6SS_RhsGE_Vgr_subset"/>
</dbReference>
<dbReference type="SUPFAM" id="SSF69349">
    <property type="entry name" value="Phage fibre proteins"/>
    <property type="match status" value="1"/>
</dbReference>
<evidence type="ECO:0000256" key="3">
    <source>
        <dbReference type="ARBA" id="ARBA00022525"/>
    </source>
</evidence>
<dbReference type="Gene3D" id="3.55.50.10">
    <property type="entry name" value="Baseplate protein-like domains"/>
    <property type="match status" value="1"/>
</dbReference>
<dbReference type="NCBIfam" id="TIGR01646">
    <property type="entry name" value="vgr_GE"/>
    <property type="match status" value="1"/>
</dbReference>
<evidence type="ECO:0000313" key="7">
    <source>
        <dbReference type="Proteomes" id="UP000273143"/>
    </source>
</evidence>
<dbReference type="SUPFAM" id="SSF69279">
    <property type="entry name" value="Phage tail proteins"/>
    <property type="match status" value="2"/>
</dbReference>
<dbReference type="InterPro" id="IPR006531">
    <property type="entry name" value="Gp5/Vgr_OB"/>
</dbReference>
<comment type="similarity">
    <text evidence="2">Belongs to the VgrG protein family.</text>
</comment>
<dbReference type="InterPro" id="IPR006533">
    <property type="entry name" value="T6SS_Vgr_RhsGE"/>
</dbReference>
<keyword evidence="7" id="KW-1185">Reference proteome</keyword>
<evidence type="ECO:0000256" key="1">
    <source>
        <dbReference type="ARBA" id="ARBA00004613"/>
    </source>
</evidence>
<dbReference type="PANTHER" id="PTHR32305:SF15">
    <property type="entry name" value="PROTEIN RHSA-RELATED"/>
    <property type="match status" value="1"/>
</dbReference>
<proteinExistence type="inferred from homology"/>
<name>A0A3Q9JM91_9GAMM</name>
<dbReference type="Pfam" id="PF22178">
    <property type="entry name" value="Gp5_trimer_C"/>
    <property type="match status" value="1"/>
</dbReference>
<dbReference type="SUPFAM" id="SSF69255">
    <property type="entry name" value="gp5 N-terminal domain-like"/>
    <property type="match status" value="1"/>
</dbReference>
<feature type="domain" description="Gp5/Type VI secretion system Vgr protein OB-fold" evidence="4">
    <location>
        <begin position="423"/>
        <end position="489"/>
    </location>
</feature>
<keyword evidence="3" id="KW-0964">Secreted</keyword>
<dbReference type="EMBL" id="CP029822">
    <property type="protein sequence ID" value="AZS51300.1"/>
    <property type="molecule type" value="Genomic_DNA"/>
</dbReference>
<dbReference type="Gene3D" id="2.40.50.230">
    <property type="entry name" value="Gp5 N-terminal domain"/>
    <property type="match status" value="1"/>
</dbReference>
<comment type="subcellular location">
    <subcellularLocation>
        <location evidence="1">Secreted</location>
    </subcellularLocation>
</comment>
<dbReference type="NCBIfam" id="TIGR03361">
    <property type="entry name" value="VI_Rhs_Vgr"/>
    <property type="match status" value="1"/>
</dbReference>
<evidence type="ECO:0000259" key="5">
    <source>
        <dbReference type="Pfam" id="PF22178"/>
    </source>
</evidence>
<dbReference type="Gene3D" id="4.10.220.110">
    <property type="match status" value="1"/>
</dbReference>
<dbReference type="KEGG" id="emo:DM558_11180"/>
<dbReference type="InterPro" id="IPR037026">
    <property type="entry name" value="Vgr_OB-fold_dom_sf"/>
</dbReference>
<dbReference type="InterPro" id="IPR050708">
    <property type="entry name" value="T6SS_VgrG/RHS"/>
</dbReference>
<protein>
    <submittedName>
        <fullName evidence="6">Type VI secretion system tip protein VgrG</fullName>
    </submittedName>
</protein>
<dbReference type="RefSeq" id="WP_127164067.1">
    <property type="nucleotide sequence ID" value="NZ_CP029822.1"/>
</dbReference>
<gene>
    <name evidence="6" type="primary">tssI</name>
    <name evidence="6" type="ORF">DM558_11180</name>
</gene>
<evidence type="ECO:0000256" key="2">
    <source>
        <dbReference type="ARBA" id="ARBA00005558"/>
    </source>
</evidence>
<dbReference type="GO" id="GO:0005576">
    <property type="term" value="C:extracellular region"/>
    <property type="evidence" value="ECO:0007669"/>
    <property type="project" value="UniProtKB-SubCell"/>
</dbReference>